<gene>
    <name evidence="3" type="ORF">LSTR_LSTR014001</name>
</gene>
<feature type="compositionally biased region" description="Low complexity" evidence="1">
    <location>
        <begin position="852"/>
        <end position="869"/>
    </location>
</feature>
<evidence type="ECO:0000313" key="3">
    <source>
        <dbReference type="EMBL" id="RZF36804.1"/>
    </source>
</evidence>
<dbReference type="Proteomes" id="UP000291343">
    <property type="component" value="Unassembled WGS sequence"/>
</dbReference>
<evidence type="ECO:0000313" key="4">
    <source>
        <dbReference type="Proteomes" id="UP000291343"/>
    </source>
</evidence>
<feature type="non-terminal residue" evidence="3">
    <location>
        <position position="970"/>
    </location>
</feature>
<feature type="compositionally biased region" description="Basic residues" evidence="1">
    <location>
        <begin position="431"/>
        <end position="442"/>
    </location>
</feature>
<dbReference type="InterPro" id="IPR011993">
    <property type="entry name" value="PH-like_dom_sf"/>
</dbReference>
<dbReference type="Gene3D" id="2.30.29.30">
    <property type="entry name" value="Pleckstrin-homology domain (PH domain)/Phosphotyrosine-binding domain (PTB)"/>
    <property type="match status" value="2"/>
</dbReference>
<name>A0A482WTC5_LAOST</name>
<feature type="region of interest" description="Disordered" evidence="1">
    <location>
        <begin position="390"/>
        <end position="442"/>
    </location>
</feature>
<feature type="compositionally biased region" description="Low complexity" evidence="1">
    <location>
        <begin position="960"/>
        <end position="970"/>
    </location>
</feature>
<organism evidence="3 4">
    <name type="scientific">Laodelphax striatellus</name>
    <name type="common">Small brown planthopper</name>
    <name type="synonym">Delphax striatella</name>
    <dbReference type="NCBI Taxonomy" id="195883"/>
    <lineage>
        <taxon>Eukaryota</taxon>
        <taxon>Metazoa</taxon>
        <taxon>Ecdysozoa</taxon>
        <taxon>Arthropoda</taxon>
        <taxon>Hexapoda</taxon>
        <taxon>Insecta</taxon>
        <taxon>Pterygota</taxon>
        <taxon>Neoptera</taxon>
        <taxon>Paraneoptera</taxon>
        <taxon>Hemiptera</taxon>
        <taxon>Auchenorrhyncha</taxon>
        <taxon>Fulgoroidea</taxon>
        <taxon>Delphacidae</taxon>
        <taxon>Criomorphinae</taxon>
        <taxon>Laodelphax</taxon>
    </lineage>
</organism>
<accession>A0A482WTC5</accession>
<feature type="region of interest" description="Disordered" evidence="1">
    <location>
        <begin position="765"/>
        <end position="800"/>
    </location>
</feature>
<reference evidence="3 4" key="1">
    <citation type="journal article" date="2017" name="Gigascience">
        <title>Genome sequence of the small brown planthopper, Laodelphax striatellus.</title>
        <authorList>
            <person name="Zhu J."/>
            <person name="Jiang F."/>
            <person name="Wang X."/>
            <person name="Yang P."/>
            <person name="Bao Y."/>
            <person name="Zhao W."/>
            <person name="Wang W."/>
            <person name="Lu H."/>
            <person name="Wang Q."/>
            <person name="Cui N."/>
            <person name="Li J."/>
            <person name="Chen X."/>
            <person name="Luo L."/>
            <person name="Yu J."/>
            <person name="Kang L."/>
            <person name="Cui F."/>
        </authorList>
    </citation>
    <scope>NUCLEOTIDE SEQUENCE [LARGE SCALE GENOMIC DNA]</scope>
    <source>
        <strain evidence="3">Lst14</strain>
    </source>
</reference>
<dbReference type="Pfam" id="PF02174">
    <property type="entry name" value="IRS"/>
    <property type="match status" value="1"/>
</dbReference>
<feature type="compositionally biased region" description="Basic and acidic residues" evidence="1">
    <location>
        <begin position="904"/>
        <end position="921"/>
    </location>
</feature>
<comment type="caution">
    <text evidence="3">The sequence shown here is derived from an EMBL/GenBank/DDBJ whole genome shotgun (WGS) entry which is preliminary data.</text>
</comment>
<evidence type="ECO:0000256" key="1">
    <source>
        <dbReference type="SAM" id="MobiDB-lite"/>
    </source>
</evidence>
<sequence length="970" mass="104129">MRMNCLHLQLYRDSKDRYKQGQTKASLSLQHFLAVESGFTLDKESNTIAIICQDVTVVLAFDTRERLIQWQVKIANNLGEDQQFLIQISSAPPRTKIATGPARLHVQEHRFCLAQGVPPRLIGCWQISQLRKYGVVENRFCFEGGSQCGRGEGVYVLVTDQGDEICRVLTLAADGKLTSRRASRSASRNASVCESPRKQRNLSESSRFLATDLCSGGDGGGTGGGDGGGGMCGCPSCRQSAAADSSEMTTVWPSAETSCGDYGDTTSVAEFNDKMDGRMGGAWAGVGNDGRSLERCMSCISKLGALSRSSTGCVTANTPSAAAPPPSSCFTPAWTMDAPGPTGQVNCQQNPQEISSANCDEYSVPNPLNDENRLPPASCQFCPLPLGAPPSRPPKPSQLVGGGGVGGADSPLKKKQKKAPMPLPQLAPSNNHHHHHHQCQCHHHQIADSSLMAVQGGNAFENYDIPKLHLGGYKDGLEGDDYYDTPKNIKESLELTASTMDHNNYGNYDTPPPPHPATLQTVQPLHACNRAMMDQDARRAVVCPCHRMMGWAESWMLLPYCRRGNGIENTSLPFHKVKLDGEGRMPVVDKSGEMAIYATVNKLKKTSKHATCEKRETNGDLGLQPSTATESEPACSNYVNVEISNGGVSNSTNNYANLEFAQSLEYYENVRDLASKRPTTVGSTGCQSADKFSTKCGHPSSSEKKPAQDDYLMMEPAKSKSSCGSNFPGYLPMLPISQAAGNGNRAANLTSQLVEKAASVPSLISAGRFGTPPRSEDSSRVPGSAMMGGGGGHHSATSSPYLRRNLMNSCYYSQMINDDDAAAMSTRFVRKRSSSADSTRYIDNLESITERTVSSSSSTQVNNSKNTSVDSLSSQIGGRHTSADSLSQERDLATPVNVDEGEAGDGKGERNEVKEKMESSDSLRTPASPQPPPPPHTTFAPVHIRRSSSIPCKSGHNRDSSSSNDSGVSI</sequence>
<dbReference type="PANTHER" id="PTHR21636:SF2">
    <property type="entry name" value="PROTEIN DOK-7"/>
    <property type="match status" value="1"/>
</dbReference>
<dbReference type="InterPro" id="IPR037746">
    <property type="entry name" value="Dok-7"/>
</dbReference>
<dbReference type="PANTHER" id="PTHR21636">
    <property type="entry name" value="PROTEIN DOK-7"/>
    <property type="match status" value="1"/>
</dbReference>
<feature type="region of interest" description="Disordered" evidence="1">
    <location>
        <begin position="850"/>
        <end position="970"/>
    </location>
</feature>
<dbReference type="InterPro" id="IPR002404">
    <property type="entry name" value="IRS_PTB"/>
</dbReference>
<dbReference type="GO" id="GO:0019901">
    <property type="term" value="F:protein kinase binding"/>
    <property type="evidence" value="ECO:0007669"/>
    <property type="project" value="InterPro"/>
</dbReference>
<dbReference type="SUPFAM" id="SSF50729">
    <property type="entry name" value="PH domain-like"/>
    <property type="match status" value="1"/>
</dbReference>
<keyword evidence="4" id="KW-1185">Reference proteome</keyword>
<protein>
    <recommendedName>
        <fullName evidence="2">IRS-type PTB domain-containing protein</fullName>
    </recommendedName>
</protein>
<dbReference type="InParanoid" id="A0A482WTC5"/>
<feature type="domain" description="IRS-type PTB" evidence="2">
    <location>
        <begin position="78"/>
        <end position="183"/>
    </location>
</feature>
<dbReference type="AlphaFoldDB" id="A0A482WTC5"/>
<dbReference type="SMART" id="SM01244">
    <property type="entry name" value="IRS"/>
    <property type="match status" value="1"/>
</dbReference>
<dbReference type="OrthoDB" id="6537982at2759"/>
<evidence type="ECO:0000259" key="2">
    <source>
        <dbReference type="PROSITE" id="PS51064"/>
    </source>
</evidence>
<dbReference type="SMR" id="A0A482WTC5"/>
<dbReference type="STRING" id="195883.A0A482WTC5"/>
<dbReference type="PROSITE" id="PS51064">
    <property type="entry name" value="IRS_PTB"/>
    <property type="match status" value="1"/>
</dbReference>
<dbReference type="EMBL" id="QKKF02025696">
    <property type="protein sequence ID" value="RZF36804.1"/>
    <property type="molecule type" value="Genomic_DNA"/>
</dbReference>
<proteinExistence type="predicted"/>
<dbReference type="GO" id="GO:0007528">
    <property type="term" value="P:neuromuscular junction development"/>
    <property type="evidence" value="ECO:0007669"/>
    <property type="project" value="TreeGrafter"/>
</dbReference>